<feature type="region of interest" description="Disordered" evidence="1">
    <location>
        <begin position="113"/>
        <end position="149"/>
    </location>
</feature>
<organism evidence="2 3">
    <name type="scientific">Brassica carinata</name>
    <name type="common">Ethiopian mustard</name>
    <name type="synonym">Abyssinian cabbage</name>
    <dbReference type="NCBI Taxonomy" id="52824"/>
    <lineage>
        <taxon>Eukaryota</taxon>
        <taxon>Viridiplantae</taxon>
        <taxon>Streptophyta</taxon>
        <taxon>Embryophyta</taxon>
        <taxon>Tracheophyta</taxon>
        <taxon>Spermatophyta</taxon>
        <taxon>Magnoliopsida</taxon>
        <taxon>eudicotyledons</taxon>
        <taxon>Gunneridae</taxon>
        <taxon>Pentapetalae</taxon>
        <taxon>rosids</taxon>
        <taxon>malvids</taxon>
        <taxon>Brassicales</taxon>
        <taxon>Brassicaceae</taxon>
        <taxon>Brassiceae</taxon>
        <taxon>Brassica</taxon>
    </lineage>
</organism>
<feature type="region of interest" description="Disordered" evidence="1">
    <location>
        <begin position="1"/>
        <end position="31"/>
    </location>
</feature>
<reference evidence="2 3" key="1">
    <citation type="submission" date="2020-02" db="EMBL/GenBank/DDBJ databases">
        <authorList>
            <person name="Ma Q."/>
            <person name="Huang Y."/>
            <person name="Song X."/>
            <person name="Pei D."/>
        </authorList>
    </citation>
    <scope>NUCLEOTIDE SEQUENCE [LARGE SCALE GENOMIC DNA]</scope>
    <source>
        <strain evidence="2">Sxm20200214</strain>
        <tissue evidence="2">Leaf</tissue>
    </source>
</reference>
<feature type="compositionally biased region" description="Basic and acidic residues" evidence="1">
    <location>
        <begin position="115"/>
        <end position="126"/>
    </location>
</feature>
<proteinExistence type="predicted"/>
<name>A0A8X7W7L4_BRACI</name>
<comment type="caution">
    <text evidence="2">The sequence shown here is derived from an EMBL/GenBank/DDBJ whole genome shotgun (WGS) entry which is preliminary data.</text>
</comment>
<accession>A0A8X7W7L4</accession>
<dbReference type="OrthoDB" id="1723571at2759"/>
<feature type="compositionally biased region" description="Basic and acidic residues" evidence="1">
    <location>
        <begin position="1"/>
        <end position="23"/>
    </location>
</feature>
<dbReference type="InterPro" id="IPR027413">
    <property type="entry name" value="GROEL-like_equatorial_sf"/>
</dbReference>
<evidence type="ECO:0000313" key="2">
    <source>
        <dbReference type="EMBL" id="KAG2323518.1"/>
    </source>
</evidence>
<dbReference type="EMBL" id="JAAMPC010000003">
    <property type="protein sequence ID" value="KAG2323518.1"/>
    <property type="molecule type" value="Genomic_DNA"/>
</dbReference>
<evidence type="ECO:0000256" key="1">
    <source>
        <dbReference type="SAM" id="MobiDB-lite"/>
    </source>
</evidence>
<dbReference type="Proteomes" id="UP000886595">
    <property type="component" value="Unassembled WGS sequence"/>
</dbReference>
<dbReference type="Gene3D" id="1.10.560.10">
    <property type="entry name" value="GroEL-like equatorial domain"/>
    <property type="match status" value="1"/>
</dbReference>
<evidence type="ECO:0000313" key="3">
    <source>
        <dbReference type="Proteomes" id="UP000886595"/>
    </source>
</evidence>
<keyword evidence="3" id="KW-1185">Reference proteome</keyword>
<dbReference type="SUPFAM" id="SSF48592">
    <property type="entry name" value="GroEL equatorial domain-like"/>
    <property type="match status" value="1"/>
</dbReference>
<dbReference type="AlphaFoldDB" id="A0A8X7W7L4"/>
<protein>
    <submittedName>
        <fullName evidence="2">Uncharacterized protein</fullName>
    </submittedName>
</protein>
<sequence>MERNHKETAKIRKTLRYGDKQDDQTQPCSGKERAHVSQCGGLQLSQSGQLFFQLVSVYGRSEPEFVDTWKIRVIHYLFLSVRLLPPQSQPCFILTLISPPRVVSFIHSSKKKLSKRSERNHKETAKIRKTLGGTSDKQDDQTQPCSDSTKVSRYRDVVNKEGVVIKEEDQLALDVKGSFLLLDGHNVVIEQIWGAPKVKNVGASLVKLVANATNDVAGDGTYTPLLLT</sequence>
<gene>
    <name evidence="2" type="ORF">Bca52824_016731</name>
</gene>